<gene>
    <name evidence="1" type="ORF">PSAL_014620</name>
</gene>
<keyword evidence="2" id="KW-1185">Reference proteome</keyword>
<evidence type="ECO:0000313" key="2">
    <source>
        <dbReference type="Proteomes" id="UP000283786"/>
    </source>
</evidence>
<dbReference type="EMBL" id="CP060436">
    <property type="protein sequence ID" value="QPM90227.1"/>
    <property type="molecule type" value="Genomic_DNA"/>
</dbReference>
<dbReference type="InterPro" id="IPR026286">
    <property type="entry name" value="MaiA/AMDase"/>
</dbReference>
<organism evidence="1 2">
    <name type="scientific">Pseudooceanicola algae</name>
    <dbReference type="NCBI Taxonomy" id="1537215"/>
    <lineage>
        <taxon>Bacteria</taxon>
        <taxon>Pseudomonadati</taxon>
        <taxon>Pseudomonadota</taxon>
        <taxon>Alphaproteobacteria</taxon>
        <taxon>Rhodobacterales</taxon>
        <taxon>Paracoccaceae</taxon>
        <taxon>Pseudooceanicola</taxon>
    </lineage>
</organism>
<dbReference type="RefSeq" id="WP_119838844.1">
    <property type="nucleotide sequence ID" value="NZ_CP060436.1"/>
</dbReference>
<dbReference type="GO" id="GO:0047436">
    <property type="term" value="F:arylmalonate decarboxylase activity"/>
    <property type="evidence" value="ECO:0007669"/>
    <property type="project" value="UniProtKB-EC"/>
</dbReference>
<dbReference type="PANTHER" id="PTHR40267:SF1">
    <property type="entry name" value="BLR3294 PROTEIN"/>
    <property type="match status" value="1"/>
</dbReference>
<dbReference type="InterPro" id="IPR053714">
    <property type="entry name" value="Iso_Racemase_Enz_sf"/>
</dbReference>
<name>A0A418SHV3_9RHOB</name>
<dbReference type="OrthoDB" id="9816064at2"/>
<dbReference type="EC" id="4.1.1.76" evidence="1"/>
<sequence length="270" mass="27872">MTRFPYDLSSESPPRLGLIVLQADETIELDFRRLIPAPVELLTTRIASGAELNAASIAAMEARITAAAALLPEGAEFTAIGYACTSASAQLGPLRVAGLIRDGACAAHVTEPVTALVTACRALGLRRLAVLSPYVAPVSARLRAVLAEAGIATPRFGSFEESREALVARISAPSIIDAALALARDKDPAAPSGPDGPEGPDGIDGIFLSCTNLRGLDLIAPLEAELGLPVLTSNQVLAWHMMGLAGLAAPVPGRLQGLRSSDTALRSPAT</sequence>
<dbReference type="PANTHER" id="PTHR40267">
    <property type="entry name" value="BLR3294 PROTEIN"/>
    <property type="match status" value="1"/>
</dbReference>
<dbReference type="Proteomes" id="UP000283786">
    <property type="component" value="Chromosome"/>
</dbReference>
<keyword evidence="1" id="KW-0456">Lyase</keyword>
<evidence type="ECO:0000313" key="1">
    <source>
        <dbReference type="EMBL" id="QPM90227.1"/>
    </source>
</evidence>
<dbReference type="Gene3D" id="3.40.50.12500">
    <property type="match status" value="1"/>
</dbReference>
<dbReference type="PIRSF" id="PIRSF015736">
    <property type="entry name" value="MI"/>
    <property type="match status" value="1"/>
</dbReference>
<dbReference type="KEGG" id="palw:PSAL_014620"/>
<accession>A0A418SHV3</accession>
<dbReference type="AlphaFoldDB" id="A0A418SHV3"/>
<protein>
    <submittedName>
        <fullName evidence="1">Arylmalonate decarboxylase</fullName>
        <ecNumber evidence="1">4.1.1.76</ecNumber>
    </submittedName>
</protein>
<proteinExistence type="predicted"/>
<reference evidence="1 2" key="1">
    <citation type="submission" date="2020-08" db="EMBL/GenBank/DDBJ databases">
        <title>Genome sequence of Rhodobacteraceae bacterium Lw-13e.</title>
        <authorList>
            <person name="Poehlein A."/>
            <person name="Wolter L."/>
            <person name="Daniel R."/>
            <person name="Brinkhoff T."/>
        </authorList>
    </citation>
    <scope>NUCLEOTIDE SEQUENCE [LARGE SCALE GENOMIC DNA]</scope>
    <source>
        <strain evidence="1 2">Lw-13e</strain>
    </source>
</reference>
<dbReference type="Pfam" id="PF17645">
    <property type="entry name" value="Amdase"/>
    <property type="match status" value="1"/>
</dbReference>